<dbReference type="EMBL" id="QKYT01000087">
    <property type="protein sequence ID" value="RIA94197.1"/>
    <property type="molecule type" value="Genomic_DNA"/>
</dbReference>
<feature type="chain" id="PRO_5017365457" evidence="1">
    <location>
        <begin position="24"/>
        <end position="70"/>
    </location>
</feature>
<name>A0A397TD10_9GLOM</name>
<evidence type="ECO:0000313" key="3">
    <source>
        <dbReference type="Proteomes" id="UP000265703"/>
    </source>
</evidence>
<feature type="signal peptide" evidence="1">
    <location>
        <begin position="1"/>
        <end position="23"/>
    </location>
</feature>
<proteinExistence type="predicted"/>
<keyword evidence="1" id="KW-0732">Signal</keyword>
<dbReference type="Proteomes" id="UP000265703">
    <property type="component" value="Unassembled WGS sequence"/>
</dbReference>
<gene>
    <name evidence="2" type="ORF">C1645_873591</name>
</gene>
<evidence type="ECO:0000313" key="2">
    <source>
        <dbReference type="EMBL" id="RIA94197.1"/>
    </source>
</evidence>
<sequence>MMNINQNFLLLLLLLCLMNLLKFQNFLNLTSTKNMTVENFLNLGSLKNMVENFLKFPRDEEFPNKDEKFP</sequence>
<evidence type="ECO:0000256" key="1">
    <source>
        <dbReference type="SAM" id="SignalP"/>
    </source>
</evidence>
<keyword evidence="3" id="KW-1185">Reference proteome</keyword>
<reference evidence="2 3" key="1">
    <citation type="submission" date="2018-06" db="EMBL/GenBank/DDBJ databases">
        <title>Comparative genomics reveals the genomic features of Rhizophagus irregularis, R. cerebriforme, R. diaphanum and Gigaspora rosea, and their symbiotic lifestyle signature.</title>
        <authorList>
            <person name="Morin E."/>
            <person name="San Clemente H."/>
            <person name="Chen E.C.H."/>
            <person name="De La Providencia I."/>
            <person name="Hainaut M."/>
            <person name="Kuo A."/>
            <person name="Kohler A."/>
            <person name="Murat C."/>
            <person name="Tang N."/>
            <person name="Roy S."/>
            <person name="Loubradou J."/>
            <person name="Henrissat B."/>
            <person name="Grigoriev I.V."/>
            <person name="Corradi N."/>
            <person name="Roux C."/>
            <person name="Martin F.M."/>
        </authorList>
    </citation>
    <scope>NUCLEOTIDE SEQUENCE [LARGE SCALE GENOMIC DNA]</scope>
    <source>
        <strain evidence="2 3">DAOM 227022</strain>
    </source>
</reference>
<comment type="caution">
    <text evidence="2">The sequence shown here is derived from an EMBL/GenBank/DDBJ whole genome shotgun (WGS) entry which is preliminary data.</text>
</comment>
<protein>
    <submittedName>
        <fullName evidence="2">Uncharacterized protein</fullName>
    </submittedName>
</protein>
<accession>A0A397TD10</accession>
<dbReference type="AlphaFoldDB" id="A0A397TD10"/>
<organism evidence="2 3">
    <name type="scientific">Glomus cerebriforme</name>
    <dbReference type="NCBI Taxonomy" id="658196"/>
    <lineage>
        <taxon>Eukaryota</taxon>
        <taxon>Fungi</taxon>
        <taxon>Fungi incertae sedis</taxon>
        <taxon>Mucoromycota</taxon>
        <taxon>Glomeromycotina</taxon>
        <taxon>Glomeromycetes</taxon>
        <taxon>Glomerales</taxon>
        <taxon>Glomeraceae</taxon>
        <taxon>Glomus</taxon>
    </lineage>
</organism>